<evidence type="ECO:0000313" key="4">
    <source>
        <dbReference type="EMBL" id="CUB07503.1"/>
    </source>
</evidence>
<feature type="domain" description="Methyltransferase type 11" evidence="3">
    <location>
        <begin position="57"/>
        <end position="157"/>
    </location>
</feature>
<sequence length="290" mass="32411">MPDTSTAFGPDLDPALIRRRAERTAAAYPSNRFLAEETAQRLFERLDYLRIAPRRLLDVGGGHDLPALRARYPQAEAIAVDFAPARLAHLAPPSSWLARLVRRDPAKTLVADAHALPLATGSVDFLWSNLLLHWLSEPLLALKEWQRVLAVGGTVFFSTVGPDTLRELREALGPTAVHSFLDMHDVGDLLVAAGFSDPVMDMQMLTLRYRDPARLWQDLRASGATNARRDRRHTLTGKERWQRALAALEARREADGTIPITVELVFGHAWKEAPKTLPDGRAVIRLHRRP</sequence>
<accession>A0A0K6IWN8</accession>
<evidence type="ECO:0000256" key="2">
    <source>
        <dbReference type="ARBA" id="ARBA00022679"/>
    </source>
</evidence>
<dbReference type="PANTHER" id="PTHR13090:SF1">
    <property type="entry name" value="ARGININE-HYDROXYLASE NDUFAF5, MITOCHONDRIAL"/>
    <property type="match status" value="1"/>
</dbReference>
<evidence type="ECO:0000313" key="5">
    <source>
        <dbReference type="Proteomes" id="UP000182108"/>
    </source>
</evidence>
<dbReference type="InterPro" id="IPR050602">
    <property type="entry name" value="Malonyl-ACP_OMT"/>
</dbReference>
<dbReference type="Pfam" id="PF08241">
    <property type="entry name" value="Methyltransf_11"/>
    <property type="match status" value="1"/>
</dbReference>
<name>A0A0K6IWN8_9PROT</name>
<evidence type="ECO:0000259" key="3">
    <source>
        <dbReference type="Pfam" id="PF08241"/>
    </source>
</evidence>
<evidence type="ECO:0000256" key="1">
    <source>
        <dbReference type="ARBA" id="ARBA00022603"/>
    </source>
</evidence>
<reference evidence="5" key="1">
    <citation type="submission" date="2015-08" db="EMBL/GenBank/DDBJ databases">
        <authorList>
            <person name="Babu N.S."/>
            <person name="Beckwith C.J."/>
            <person name="Beseler K.G."/>
            <person name="Brison A."/>
            <person name="Carone J.V."/>
            <person name="Caskin T.P."/>
            <person name="Diamond M."/>
            <person name="Durham M.E."/>
            <person name="Foxe J.M."/>
            <person name="Go M."/>
            <person name="Henderson B.A."/>
            <person name="Jones I.B."/>
            <person name="McGettigan J.A."/>
            <person name="Micheletti S.J."/>
            <person name="Nasrallah M.E."/>
            <person name="Ortiz D."/>
            <person name="Piller C.R."/>
            <person name="Privatt S.R."/>
            <person name="Schneider S.L."/>
            <person name="Sharp S."/>
            <person name="Smith T.C."/>
            <person name="Stanton J.D."/>
            <person name="Ullery H.E."/>
            <person name="Wilson R.J."/>
            <person name="Serrano M.G."/>
            <person name="Buck G."/>
            <person name="Lee V."/>
            <person name="Wang Y."/>
            <person name="Carvalho R."/>
            <person name="Voegtly L."/>
            <person name="Shi R."/>
            <person name="Duckworth R."/>
            <person name="Johnson A."/>
            <person name="Loviza R."/>
            <person name="Walstead R."/>
            <person name="Shah Z."/>
            <person name="Kiflezghi M."/>
            <person name="Wade K."/>
            <person name="Ball S.L."/>
            <person name="Bradley K.W."/>
            <person name="Asai D.J."/>
            <person name="Bowman C.A."/>
            <person name="Russell D.A."/>
            <person name="Pope W.H."/>
            <person name="Jacobs-Sera D."/>
            <person name="Hendrix R.W."/>
            <person name="Hatfull G.F."/>
        </authorList>
    </citation>
    <scope>NUCLEOTIDE SEQUENCE [LARGE SCALE GENOMIC DNA]</scope>
    <source>
        <strain evidence="5">JCM 19170</strain>
    </source>
</reference>
<dbReference type="SUPFAM" id="SSF53335">
    <property type="entry name" value="S-adenosyl-L-methionine-dependent methyltransferases"/>
    <property type="match status" value="1"/>
</dbReference>
<keyword evidence="5" id="KW-1185">Reference proteome</keyword>
<dbReference type="OrthoDB" id="9760689at2"/>
<dbReference type="GO" id="GO:0008757">
    <property type="term" value="F:S-adenosylmethionine-dependent methyltransferase activity"/>
    <property type="evidence" value="ECO:0007669"/>
    <property type="project" value="InterPro"/>
</dbReference>
<proteinExistence type="predicted"/>
<dbReference type="CDD" id="cd02440">
    <property type="entry name" value="AdoMet_MTases"/>
    <property type="match status" value="1"/>
</dbReference>
<protein>
    <submittedName>
        <fullName evidence="4">Methyltransferase domain</fullName>
    </submittedName>
</protein>
<dbReference type="AlphaFoldDB" id="A0A0K6IWN8"/>
<dbReference type="InterPro" id="IPR013216">
    <property type="entry name" value="Methyltransf_11"/>
</dbReference>
<dbReference type="EMBL" id="CYHH01000008">
    <property type="protein sequence ID" value="CUB07503.1"/>
    <property type="molecule type" value="Genomic_DNA"/>
</dbReference>
<gene>
    <name evidence="4" type="ORF">Ga0061068_10830</name>
</gene>
<organism evidence="4 5">
    <name type="scientific">Tepidiphilus thermophilus</name>
    <dbReference type="NCBI Taxonomy" id="876478"/>
    <lineage>
        <taxon>Bacteria</taxon>
        <taxon>Pseudomonadati</taxon>
        <taxon>Pseudomonadota</taxon>
        <taxon>Hydrogenophilia</taxon>
        <taxon>Hydrogenophilales</taxon>
        <taxon>Hydrogenophilaceae</taxon>
        <taxon>Tepidiphilus</taxon>
    </lineage>
</organism>
<dbReference type="Gene3D" id="3.40.50.150">
    <property type="entry name" value="Vaccinia Virus protein VP39"/>
    <property type="match status" value="1"/>
</dbReference>
<keyword evidence="2 4" id="KW-0808">Transferase</keyword>
<dbReference type="RefSeq" id="WP_055423784.1">
    <property type="nucleotide sequence ID" value="NZ_CYHH01000008.1"/>
</dbReference>
<keyword evidence="1 4" id="KW-0489">Methyltransferase</keyword>
<dbReference type="InterPro" id="IPR029063">
    <property type="entry name" value="SAM-dependent_MTases_sf"/>
</dbReference>
<dbReference type="PANTHER" id="PTHR13090">
    <property type="entry name" value="ARGININE-HYDROXYLASE NDUFAF5, MITOCHONDRIAL"/>
    <property type="match status" value="1"/>
</dbReference>
<dbReference type="Proteomes" id="UP000182108">
    <property type="component" value="Unassembled WGS sequence"/>
</dbReference>
<dbReference type="GO" id="GO:0032259">
    <property type="term" value="P:methylation"/>
    <property type="evidence" value="ECO:0007669"/>
    <property type="project" value="UniProtKB-KW"/>
</dbReference>